<evidence type="ECO:0000313" key="2">
    <source>
        <dbReference type="EMBL" id="AQK59619.1"/>
    </source>
</evidence>
<dbReference type="PANTHER" id="PTHR10004">
    <property type="entry name" value="OS06G0538200 PROTEIN"/>
    <property type="match status" value="1"/>
</dbReference>
<dbReference type="OrthoDB" id="1935530at2759"/>
<feature type="region of interest" description="Disordered" evidence="1">
    <location>
        <begin position="1018"/>
        <end position="1038"/>
    </location>
</feature>
<name>A0A1D6QQ11_MAIZE</name>
<feature type="compositionally biased region" description="Basic and acidic residues" evidence="1">
    <location>
        <begin position="267"/>
        <end position="296"/>
    </location>
</feature>
<feature type="region of interest" description="Disordered" evidence="1">
    <location>
        <begin position="1"/>
        <end position="37"/>
    </location>
</feature>
<feature type="region of interest" description="Disordered" evidence="1">
    <location>
        <begin position="645"/>
        <end position="668"/>
    </location>
</feature>
<dbReference type="Gramene" id="Zm00001eb204940_T002">
    <property type="protein sequence ID" value="Zm00001eb204940_P002"/>
    <property type="gene ID" value="Zm00001eb204940"/>
</dbReference>
<feature type="region of interest" description="Disordered" evidence="1">
    <location>
        <begin position="246"/>
        <end position="307"/>
    </location>
</feature>
<dbReference type="IntAct" id="A0A1D6QQ11">
    <property type="interactions" value="4"/>
</dbReference>
<keyword evidence="5" id="KW-1267">Proteomics identification</keyword>
<dbReference type="Gramene" id="Zm00001eb204940_T001">
    <property type="protein sequence ID" value="Zm00001eb204940_P001"/>
    <property type="gene ID" value="Zm00001eb204940"/>
</dbReference>
<dbReference type="SMR" id="A0A1D6QQ11"/>
<gene>
    <name evidence="3" type="primary">LOC103654780</name>
    <name evidence="2" type="ORF">ZEAMMB73_Zm00001d053552</name>
</gene>
<feature type="compositionally biased region" description="Polar residues" evidence="1">
    <location>
        <begin position="803"/>
        <end position="822"/>
    </location>
</feature>
<dbReference type="Gramene" id="Zm00001eb204940_T004">
    <property type="protein sequence ID" value="Zm00001eb204940_P004"/>
    <property type="gene ID" value="Zm00001eb204940"/>
</dbReference>
<reference evidence="2" key="2">
    <citation type="submission" date="2015-12" db="EMBL/GenBank/DDBJ databases">
        <title>Update maize B73 reference genome by single molecule sequencing technologies.</title>
        <authorList>
            <consortium name="Maize Genome Sequencing Project"/>
            <person name="Ware D."/>
        </authorList>
    </citation>
    <scope>NUCLEOTIDE SEQUENCE</scope>
    <source>
        <tissue evidence="2">Seedling</tissue>
    </source>
</reference>
<sequence>MPDSADPLPTQASPDPDMPPRKPTAGCGGGKLKKPLTDKQRAAAEQRLSHLRAHLILRSLESSAAGARALPPAQEAALDALGLLEFFRLDLQSDTLRPDLIAPLVAYYDPVCKRSFVRGVRVAVSRHNFTRALCLPSKPSPSAPAPADIDPAAVVPAVMQLLKDYVLLPFLGDDMCILPQEVAAAEQAVREGAAHRVDWAGLMWGLVEKEILELPKREDGVCYYGPHLQRLIYAQKPHLLELVEEGGTGEPAPEASTDVEMEEDGDVDMKSKSLVELELGDRDGDASNDVRSKSLEESELGNASARSDGLDELELGVSVTRNKVMEELGLGDMDDRNNSIEELEVVEEDARSKRLDEYESVDVDPDAMDNNIDEINTVNEDSRRKSLNESETVDVDPDAMDNNIDEMQAVNEDSRSKSLNESEDVDVDPHAMDNNIDEMEMVNEDARTKSLDESEAVDVDPDAMDNNIDEMEAVSEDSRSKTFNESESVDAMNNNIVELDAVNEDTRSQRLNDESELVEEDVKGPNLDDKNTADEHVNGTNIDGICLGFVAVEVVPAVHEARLDNNEETAEVAPMGGDDVPVPTDVDGEEPLVEAAAVTQEVVAVAEELGDDEAEEDEEKDAMGLSLGFDSTNGYVAMDVEEETNVENLDEDESDSANEEAEESEDDAFEVNDGEDMNWRIGDGRGDEGMSHSLQRCNTFGGMEFENLNEGETVMKDELRFDDFPARASSERMTPSNLLQAMNSIPSTYNVAGNVHDLPSGDFLAMGADAHKNGVDLGPGSSYLFGNNGKRNIDDIDGYDDNMQAQEDFPQSNQQKRMRHSNSGNISPGSGFFNASFSVPIQNLMVEASRLYEQKEQKLQSLQFEKQHWSDMLQEKEAIIQSLNSARFEQQNKYQVELRRFEHDLNVMAHLVTTYKRALKQTRASFDEYRKKFPCNVPLYDDVAGGGGLVLSVRELEKRRCEEEQQKIAMVNDMIERFQYKWFSKLEEWGLSVNSLWSRMEGLYKEIELLKENRRSRFATPATEESLATEEPTPATEE</sequence>
<dbReference type="Proteomes" id="UP000007305">
    <property type="component" value="Chromosome 4"/>
</dbReference>
<reference evidence="3" key="4">
    <citation type="submission" date="2021-05" db="UniProtKB">
        <authorList>
            <consortium name="EnsemblPlants"/>
        </authorList>
    </citation>
    <scope>IDENTIFICATION</scope>
    <source>
        <strain evidence="3">cv. B73</strain>
    </source>
</reference>
<dbReference type="EnsemblPlants" id="Zm00001eb204940_T002">
    <property type="protein sequence ID" value="Zm00001eb204940_P002"/>
    <property type="gene ID" value="Zm00001eb204940"/>
</dbReference>
<feature type="compositionally biased region" description="Acidic residues" evidence="1">
    <location>
        <begin position="257"/>
        <end position="266"/>
    </location>
</feature>
<feature type="compositionally biased region" description="Low complexity" evidence="1">
    <location>
        <begin position="1019"/>
        <end position="1038"/>
    </location>
</feature>
<dbReference type="Gramene" id="Zm00001eb204940_T005">
    <property type="protein sequence ID" value="Zm00001eb204940_P005"/>
    <property type="gene ID" value="Zm00001eb204940"/>
</dbReference>
<feature type="region of interest" description="Disordered" evidence="1">
    <location>
        <begin position="795"/>
        <end position="822"/>
    </location>
</feature>
<dbReference type="GeneID" id="103654780"/>
<dbReference type="KEGG" id="zma:103654780"/>
<dbReference type="AlphaFoldDB" id="A0A1D6QQ11"/>
<dbReference type="EnsemblPlants" id="Zm00001eb204940_T001">
    <property type="protein sequence ID" value="Zm00001eb204940_P001"/>
    <property type="gene ID" value="Zm00001eb204940"/>
</dbReference>
<dbReference type="EnsemblPlants" id="Zm00001eb204940_T005">
    <property type="protein sequence ID" value="Zm00001eb204940_P005"/>
    <property type="gene ID" value="Zm00001eb204940"/>
</dbReference>
<keyword evidence="4" id="KW-1185">Reference proteome</keyword>
<reference evidence="4" key="1">
    <citation type="journal article" date="2009" name="Science">
        <title>The B73 maize genome: complexity, diversity, and dynamics.</title>
        <authorList>
            <person name="Schnable P.S."/>
            <person name="Ware D."/>
            <person name="Fulton R.S."/>
            <person name="Stein J.C."/>
            <person name="Wei F."/>
            <person name="Pasternak S."/>
            <person name="Liang C."/>
            <person name="Zhang J."/>
            <person name="Fulton L."/>
            <person name="Graves T.A."/>
            <person name="Minx P."/>
            <person name="Reily A.D."/>
            <person name="Courtney L."/>
            <person name="Kruchowski S.S."/>
            <person name="Tomlinson C."/>
            <person name="Strong C."/>
            <person name="Delehaunty K."/>
            <person name="Fronick C."/>
            <person name="Courtney B."/>
            <person name="Rock S.M."/>
            <person name="Belter E."/>
            <person name="Du F."/>
            <person name="Kim K."/>
            <person name="Abbott R.M."/>
            <person name="Cotton M."/>
            <person name="Levy A."/>
            <person name="Marchetto P."/>
            <person name="Ochoa K."/>
            <person name="Jackson S.M."/>
            <person name="Gillam B."/>
            <person name="Chen W."/>
            <person name="Yan L."/>
            <person name="Higginbotham J."/>
            <person name="Cardenas M."/>
            <person name="Waligorski J."/>
            <person name="Applebaum E."/>
            <person name="Phelps L."/>
            <person name="Falcone J."/>
            <person name="Kanchi K."/>
            <person name="Thane T."/>
            <person name="Scimone A."/>
            <person name="Thane N."/>
            <person name="Henke J."/>
            <person name="Wang T."/>
            <person name="Ruppert J."/>
            <person name="Shah N."/>
            <person name="Rotter K."/>
            <person name="Hodges J."/>
            <person name="Ingenthron E."/>
            <person name="Cordes M."/>
            <person name="Kohlberg S."/>
            <person name="Sgro J."/>
            <person name="Delgado B."/>
            <person name="Mead K."/>
            <person name="Chinwalla A."/>
            <person name="Leonard S."/>
            <person name="Crouse K."/>
            <person name="Collura K."/>
            <person name="Kudrna D."/>
            <person name="Currie J."/>
            <person name="He R."/>
            <person name="Angelova A."/>
            <person name="Rajasekar S."/>
            <person name="Mueller T."/>
            <person name="Lomeli R."/>
            <person name="Scara G."/>
            <person name="Ko A."/>
            <person name="Delaney K."/>
            <person name="Wissotski M."/>
            <person name="Lopez G."/>
            <person name="Campos D."/>
            <person name="Braidotti M."/>
            <person name="Ashley E."/>
            <person name="Golser W."/>
            <person name="Kim H."/>
            <person name="Lee S."/>
            <person name="Lin J."/>
            <person name="Dujmic Z."/>
            <person name="Kim W."/>
            <person name="Talag J."/>
            <person name="Zuccolo A."/>
            <person name="Fan C."/>
            <person name="Sebastian A."/>
            <person name="Kramer M."/>
            <person name="Spiegel L."/>
            <person name="Nascimento L."/>
            <person name="Zutavern T."/>
            <person name="Miller B."/>
            <person name="Ambroise C."/>
            <person name="Muller S."/>
            <person name="Spooner W."/>
            <person name="Narechania A."/>
            <person name="Ren L."/>
            <person name="Wei S."/>
            <person name="Kumari S."/>
            <person name="Faga B."/>
            <person name="Levy M.J."/>
            <person name="McMahan L."/>
            <person name="Van Buren P."/>
            <person name="Vaughn M.W."/>
            <person name="Ying K."/>
            <person name="Yeh C.-T."/>
            <person name="Emrich S.J."/>
            <person name="Jia Y."/>
            <person name="Kalyanaraman A."/>
            <person name="Hsia A.-P."/>
            <person name="Barbazuk W.B."/>
            <person name="Baucom R.S."/>
            <person name="Brutnell T.P."/>
            <person name="Carpita N.C."/>
            <person name="Chaparro C."/>
            <person name="Chia J.-M."/>
            <person name="Deragon J.-M."/>
            <person name="Estill J.C."/>
            <person name="Fu Y."/>
            <person name="Jeddeloh J.A."/>
            <person name="Han Y."/>
            <person name="Lee H."/>
            <person name="Li P."/>
            <person name="Lisch D.R."/>
            <person name="Liu S."/>
            <person name="Liu Z."/>
            <person name="Nagel D.H."/>
            <person name="McCann M.C."/>
            <person name="SanMiguel P."/>
            <person name="Myers A.M."/>
            <person name="Nettleton D."/>
            <person name="Nguyen J."/>
            <person name="Penning B.W."/>
            <person name="Ponnala L."/>
            <person name="Schneider K.L."/>
            <person name="Schwartz D.C."/>
            <person name="Sharma A."/>
            <person name="Soderlund C."/>
            <person name="Springer N.M."/>
            <person name="Sun Q."/>
            <person name="Wang H."/>
            <person name="Waterman M."/>
            <person name="Westerman R."/>
            <person name="Wolfgruber T.K."/>
            <person name="Yang L."/>
            <person name="Yu Y."/>
            <person name="Zhang L."/>
            <person name="Zhou S."/>
            <person name="Zhu Q."/>
            <person name="Bennetzen J.L."/>
            <person name="Dawe R.K."/>
            <person name="Jiang J."/>
            <person name="Jiang N."/>
            <person name="Presting G.G."/>
            <person name="Wessler S.R."/>
            <person name="Aluru S."/>
            <person name="Martienssen R.A."/>
            <person name="Clifton S.W."/>
            <person name="McCombie W.R."/>
            <person name="Wing R.A."/>
            <person name="Wilson R.K."/>
        </authorList>
    </citation>
    <scope>NUCLEOTIDE SEQUENCE [LARGE SCALE GENOMIC DNA]</scope>
    <source>
        <strain evidence="4">cv. B73</strain>
    </source>
</reference>
<dbReference type="PANTHER" id="PTHR10004:SF8">
    <property type="entry name" value="OS06G0538200 PROTEIN"/>
    <property type="match status" value="1"/>
</dbReference>
<dbReference type="Gramene" id="Zm00001eb204940_T003">
    <property type="protein sequence ID" value="Zm00001eb204940_P003"/>
    <property type="gene ID" value="Zm00001eb204940"/>
</dbReference>
<feature type="region of interest" description="Disordered" evidence="1">
    <location>
        <begin position="506"/>
        <end position="534"/>
    </location>
</feature>
<feature type="region of interest" description="Disordered" evidence="1">
    <location>
        <begin position="379"/>
        <end position="431"/>
    </location>
</feature>
<evidence type="ECO:0000313" key="4">
    <source>
        <dbReference type="Proteomes" id="UP000007305"/>
    </source>
</evidence>
<proteinExistence type="evidence at protein level"/>
<protein>
    <submittedName>
        <fullName evidence="2 3">Uncharacterized protein</fullName>
    </submittedName>
</protein>
<dbReference type="ExpressionAtlas" id="A0A1D6QQ11">
    <property type="expression patterns" value="baseline and differential"/>
</dbReference>
<evidence type="ECO:0000256" key="1">
    <source>
        <dbReference type="SAM" id="MobiDB-lite"/>
    </source>
</evidence>
<reference evidence="3" key="3">
    <citation type="submission" date="2019-07" db="EMBL/GenBank/DDBJ databases">
        <authorList>
            <person name="Seetharam A."/>
            <person name="Woodhouse M."/>
            <person name="Cannon E."/>
        </authorList>
    </citation>
    <scope>NUCLEOTIDE SEQUENCE [LARGE SCALE GENOMIC DNA]</scope>
    <source>
        <strain evidence="3">cv. B73</strain>
    </source>
</reference>
<dbReference type="OMA" id="DGFMDLH"/>
<evidence type="ECO:0000313" key="3">
    <source>
        <dbReference type="EnsemblPlants" id="Zm00001eb204940_P001"/>
    </source>
</evidence>
<organism evidence="2">
    <name type="scientific">Zea mays</name>
    <name type="common">Maize</name>
    <dbReference type="NCBI Taxonomy" id="4577"/>
    <lineage>
        <taxon>Eukaryota</taxon>
        <taxon>Viridiplantae</taxon>
        <taxon>Streptophyta</taxon>
        <taxon>Embryophyta</taxon>
        <taxon>Tracheophyta</taxon>
        <taxon>Spermatophyta</taxon>
        <taxon>Magnoliopsida</taxon>
        <taxon>Liliopsida</taxon>
        <taxon>Poales</taxon>
        <taxon>Poaceae</taxon>
        <taxon>PACMAD clade</taxon>
        <taxon>Panicoideae</taxon>
        <taxon>Andropogonodae</taxon>
        <taxon>Andropogoneae</taxon>
        <taxon>Tripsacinae</taxon>
        <taxon>Zea</taxon>
    </lineage>
</organism>
<accession>A0A1D6QQ11</accession>
<dbReference type="EMBL" id="CM000780">
    <property type="protein sequence ID" value="AQK59619.1"/>
    <property type="molecule type" value="Genomic_DNA"/>
</dbReference>
<dbReference type="RefSeq" id="XP_008679817.1">
    <property type="nucleotide sequence ID" value="XM_008681595.3"/>
</dbReference>
<feature type="compositionally biased region" description="Basic and acidic residues" evidence="1">
    <location>
        <begin position="520"/>
        <end position="534"/>
    </location>
</feature>
<dbReference type="eggNOG" id="ENOG502QR7V">
    <property type="taxonomic scope" value="Eukaryota"/>
</dbReference>
<dbReference type="EnsemblPlants" id="Zm00001eb204940_T004">
    <property type="protein sequence ID" value="Zm00001eb204940_P004"/>
    <property type="gene ID" value="Zm00001eb204940"/>
</dbReference>
<evidence type="ECO:0007829" key="5">
    <source>
        <dbReference type="PeptideAtlas" id="A0A1D6QQ11"/>
    </source>
</evidence>
<dbReference type="EnsemblPlants" id="Zm00001eb204940_T003">
    <property type="protein sequence ID" value="Zm00001eb204940_P003"/>
    <property type="gene ID" value="Zm00001eb204940"/>
</dbReference>
<dbReference type="PaxDb" id="4577-GRMZM2G475504_P01"/>